<gene>
    <name evidence="1" type="ORF">UW41_C0007G0001</name>
</gene>
<sequence>LIIKYSLLKELKEAINVLLHLDEYKYLRSFIMPTPRSIISFATNKNSGIKETTQLWSKYEANVQKAFKELNIKDPGIMPCYLHGISCEGWFDTDDSSIHVRFPKNGGDQELLDTIIHEILHLATYDDKYDYDRREEIVDTILAKPQFKKILAP</sequence>
<dbReference type="EMBL" id="LCIE01000007">
    <property type="protein sequence ID" value="KKT49370.1"/>
    <property type="molecule type" value="Genomic_DNA"/>
</dbReference>
<evidence type="ECO:0008006" key="3">
    <source>
        <dbReference type="Google" id="ProtNLM"/>
    </source>
</evidence>
<protein>
    <recommendedName>
        <fullName evidence="3">SprT-like domain-containing protein</fullName>
    </recommendedName>
</protein>
<evidence type="ECO:0000313" key="1">
    <source>
        <dbReference type="EMBL" id="KKT49370.1"/>
    </source>
</evidence>
<feature type="non-terminal residue" evidence="1">
    <location>
        <position position="1"/>
    </location>
</feature>
<dbReference type="AlphaFoldDB" id="A0A0G1HR06"/>
<name>A0A0G1HR06_9BACT</name>
<reference evidence="1 2" key="1">
    <citation type="journal article" date="2015" name="Nature">
        <title>rRNA introns, odd ribosomes, and small enigmatic genomes across a large radiation of phyla.</title>
        <authorList>
            <person name="Brown C.T."/>
            <person name="Hug L.A."/>
            <person name="Thomas B.C."/>
            <person name="Sharon I."/>
            <person name="Castelle C.J."/>
            <person name="Singh A."/>
            <person name="Wilkins M.J."/>
            <person name="Williams K.H."/>
            <person name="Banfield J.F."/>
        </authorList>
    </citation>
    <scope>NUCLEOTIDE SEQUENCE [LARGE SCALE GENOMIC DNA]</scope>
</reference>
<proteinExistence type="predicted"/>
<dbReference type="Proteomes" id="UP000034172">
    <property type="component" value="Unassembled WGS sequence"/>
</dbReference>
<accession>A0A0G1HR06</accession>
<comment type="caution">
    <text evidence="1">The sequence shown here is derived from an EMBL/GenBank/DDBJ whole genome shotgun (WGS) entry which is preliminary data.</text>
</comment>
<evidence type="ECO:0000313" key="2">
    <source>
        <dbReference type="Proteomes" id="UP000034172"/>
    </source>
</evidence>
<organism evidence="1 2">
    <name type="scientific">Candidatus Collierbacteria bacterium GW2011_GWC2_44_18</name>
    <dbReference type="NCBI Taxonomy" id="1618392"/>
    <lineage>
        <taxon>Bacteria</taxon>
        <taxon>Candidatus Collieribacteriota</taxon>
    </lineage>
</organism>